<name>A0ABR8BQ62_APHFL</name>
<organism evidence="1 2">
    <name type="scientific">Aphanizomenon flos-aquae FACHB-1040</name>
    <dbReference type="NCBI Taxonomy" id="2692887"/>
    <lineage>
        <taxon>Bacteria</taxon>
        <taxon>Bacillati</taxon>
        <taxon>Cyanobacteriota</taxon>
        <taxon>Cyanophyceae</taxon>
        <taxon>Nostocales</taxon>
        <taxon>Aphanizomenonaceae</taxon>
        <taxon>Aphanizomenon</taxon>
    </lineage>
</organism>
<protein>
    <submittedName>
        <fullName evidence="1">Uncharacterized protein</fullName>
    </submittedName>
</protein>
<dbReference type="Pfam" id="PF21826">
    <property type="entry name" value="DUF6887"/>
    <property type="match status" value="1"/>
</dbReference>
<reference evidence="1 2" key="1">
    <citation type="journal article" date="2020" name="ISME J.">
        <title>Comparative genomics reveals insights into cyanobacterial evolution and habitat adaptation.</title>
        <authorList>
            <person name="Chen M.Y."/>
            <person name="Teng W.K."/>
            <person name="Zhao L."/>
            <person name="Hu C.X."/>
            <person name="Zhou Y.K."/>
            <person name="Han B.P."/>
            <person name="Song L.R."/>
            <person name="Shu W.S."/>
        </authorList>
    </citation>
    <scope>NUCLEOTIDE SEQUENCE [LARGE SCALE GENOMIC DNA]</scope>
    <source>
        <strain evidence="1 2">FACHB-1040</strain>
    </source>
</reference>
<keyword evidence="2" id="KW-1185">Reference proteome</keyword>
<sequence length="70" mass="8164">MIIPNFISMTKTELRAYIIAHPNDKAAFHTFIDRFASETPSEIFDIPKSNHELQQVENLIKEKLAETKYQ</sequence>
<evidence type="ECO:0000313" key="2">
    <source>
        <dbReference type="Proteomes" id="UP000606721"/>
    </source>
</evidence>
<dbReference type="InterPro" id="IPR054053">
    <property type="entry name" value="DUF6887"/>
</dbReference>
<dbReference type="EMBL" id="JACJQT010000003">
    <property type="protein sequence ID" value="MBD2277058.1"/>
    <property type="molecule type" value="Genomic_DNA"/>
</dbReference>
<dbReference type="RefSeq" id="WP_053541269.1">
    <property type="nucleotide sequence ID" value="NZ_JACJQT010000003.1"/>
</dbReference>
<evidence type="ECO:0000313" key="1">
    <source>
        <dbReference type="EMBL" id="MBD2277058.1"/>
    </source>
</evidence>
<comment type="caution">
    <text evidence="1">The sequence shown here is derived from an EMBL/GenBank/DDBJ whole genome shotgun (WGS) entry which is preliminary data.</text>
</comment>
<accession>A0ABR8BQ62</accession>
<proteinExistence type="predicted"/>
<dbReference type="Proteomes" id="UP000606721">
    <property type="component" value="Unassembled WGS sequence"/>
</dbReference>
<gene>
    <name evidence="1" type="ORF">H6F99_01600</name>
</gene>